<protein>
    <submittedName>
        <fullName evidence="4">FecR domain-containing protein</fullName>
    </submittedName>
</protein>
<evidence type="ECO:0000313" key="5">
    <source>
        <dbReference type="Proteomes" id="UP000615026"/>
    </source>
</evidence>
<name>A0A928WZG4_LEPEC</name>
<feature type="region of interest" description="Disordered" evidence="1">
    <location>
        <begin position="457"/>
        <end position="515"/>
    </location>
</feature>
<evidence type="ECO:0000259" key="3">
    <source>
        <dbReference type="Pfam" id="PF04773"/>
    </source>
</evidence>
<reference evidence="4" key="1">
    <citation type="submission" date="2020-10" db="EMBL/GenBank/DDBJ databases">
        <authorList>
            <person name="Castelo-Branco R."/>
            <person name="Eusebio N."/>
            <person name="Adriana R."/>
            <person name="Vieira A."/>
            <person name="Brugerolle De Fraissinette N."/>
            <person name="Rezende De Castro R."/>
            <person name="Schneider M.P."/>
            <person name="Vasconcelos V."/>
            <person name="Leao P.N."/>
        </authorList>
    </citation>
    <scope>NUCLEOTIDE SEQUENCE</scope>
    <source>
        <strain evidence="4">LEGE 11479</strain>
    </source>
</reference>
<dbReference type="RefSeq" id="WP_193989740.1">
    <property type="nucleotide sequence ID" value="NZ_JADEXP010000001.1"/>
</dbReference>
<feature type="compositionally biased region" description="Low complexity" evidence="1">
    <location>
        <begin position="457"/>
        <end position="470"/>
    </location>
</feature>
<accession>A0A928WZG4</accession>
<feature type="chain" id="PRO_5037772470" evidence="2">
    <location>
        <begin position="28"/>
        <end position="515"/>
    </location>
</feature>
<dbReference type="EMBL" id="JADEXP010000001">
    <property type="protein sequence ID" value="MBE9065076.1"/>
    <property type="molecule type" value="Genomic_DNA"/>
</dbReference>
<keyword evidence="2" id="KW-0732">Signal</keyword>
<evidence type="ECO:0000256" key="2">
    <source>
        <dbReference type="SAM" id="SignalP"/>
    </source>
</evidence>
<proteinExistence type="predicted"/>
<dbReference type="InterPro" id="IPR006860">
    <property type="entry name" value="FecR"/>
</dbReference>
<feature type="domain" description="FecR protein" evidence="3">
    <location>
        <begin position="65"/>
        <end position="139"/>
    </location>
</feature>
<evidence type="ECO:0000256" key="1">
    <source>
        <dbReference type="SAM" id="MobiDB-lite"/>
    </source>
</evidence>
<keyword evidence="5" id="KW-1185">Reference proteome</keyword>
<dbReference type="Pfam" id="PF04773">
    <property type="entry name" value="FecR"/>
    <property type="match status" value="1"/>
</dbReference>
<dbReference type="Proteomes" id="UP000615026">
    <property type="component" value="Unassembled WGS sequence"/>
</dbReference>
<comment type="caution">
    <text evidence="4">The sequence shown here is derived from an EMBL/GenBank/DDBJ whole genome shotgun (WGS) entry which is preliminary data.</text>
</comment>
<gene>
    <name evidence="4" type="ORF">IQ260_00205</name>
</gene>
<sequence>MCKVSARWCSVFLGASIILGIPGAALAQTSLTWAKVERLRNRVHLIPNGYGARLARVADVMSIGDALRTAPSARAELRFNDGSLARVGEQATFRFTPNTRNFQLSNGTVLLLIPPGRGRTTIQTPNAVTGIQGSALFVRVRCLAELSSEGNCSAPVTFVGALTNNPAGAMVAFNESGSQQQPIYAGEMIVIEGDEIIERLEFDLRTFYQTSGLVEGLNLDSPTPPEELSEDLQGVWQEIQDALELQGDFDAQGSAEEIVENPGFLAPTVSPLNALDSADSTSHNIFAGFPGFSTSPAAAFHNVAVPVVASQQSSETPTATIFELPDNDATLNTDVANARLGAVLGVGTPAPAPAPVAVVNTVAPPTINTPVTPAVTTTAPVNTPVTPVVTTTAPVNTPVTPVVTTTAPVNTPVTPVVTTTAPVNTPVTPVVTTTAPVNTPVTPVVTTTAPVNTPVTPVVTTTAPVDTPTNPGVPTLEADAIDPPERNDLSQENFNWDTPATGDPEVLQSSPNIDL</sequence>
<evidence type="ECO:0000313" key="4">
    <source>
        <dbReference type="EMBL" id="MBE9065076.1"/>
    </source>
</evidence>
<dbReference type="AlphaFoldDB" id="A0A928WZG4"/>
<feature type="signal peptide" evidence="2">
    <location>
        <begin position="1"/>
        <end position="27"/>
    </location>
</feature>
<organism evidence="4 5">
    <name type="scientific">Leptolyngbya cf. ectocarpi LEGE 11479</name>
    <dbReference type="NCBI Taxonomy" id="1828722"/>
    <lineage>
        <taxon>Bacteria</taxon>
        <taxon>Bacillati</taxon>
        <taxon>Cyanobacteriota</taxon>
        <taxon>Cyanophyceae</taxon>
        <taxon>Leptolyngbyales</taxon>
        <taxon>Leptolyngbyaceae</taxon>
        <taxon>Leptolyngbya group</taxon>
        <taxon>Leptolyngbya</taxon>
    </lineage>
</organism>